<evidence type="ECO:0000313" key="5">
    <source>
        <dbReference type="EMBL" id="CAH1403399.1"/>
    </source>
</evidence>
<keyword evidence="4" id="KW-0206">Cytoskeleton</keyword>
<evidence type="ECO:0000256" key="1">
    <source>
        <dbReference type="ARBA" id="ARBA00004267"/>
    </source>
</evidence>
<protein>
    <recommendedName>
        <fullName evidence="7">Mitotic-spindle organizing protein 1</fullName>
    </recommendedName>
</protein>
<dbReference type="GO" id="GO:0000931">
    <property type="term" value="C:gamma-tubulin ring complex"/>
    <property type="evidence" value="ECO:0007669"/>
    <property type="project" value="InterPro"/>
</dbReference>
<dbReference type="AlphaFoldDB" id="A0A9P0HKH9"/>
<evidence type="ECO:0000256" key="3">
    <source>
        <dbReference type="ARBA" id="ARBA00022490"/>
    </source>
</evidence>
<organism evidence="5 6">
    <name type="scientific">Nezara viridula</name>
    <name type="common">Southern green stink bug</name>
    <name type="synonym">Cimex viridulus</name>
    <dbReference type="NCBI Taxonomy" id="85310"/>
    <lineage>
        <taxon>Eukaryota</taxon>
        <taxon>Metazoa</taxon>
        <taxon>Ecdysozoa</taxon>
        <taxon>Arthropoda</taxon>
        <taxon>Hexapoda</taxon>
        <taxon>Insecta</taxon>
        <taxon>Pterygota</taxon>
        <taxon>Neoptera</taxon>
        <taxon>Paraneoptera</taxon>
        <taxon>Hemiptera</taxon>
        <taxon>Heteroptera</taxon>
        <taxon>Panheteroptera</taxon>
        <taxon>Pentatomomorpha</taxon>
        <taxon>Pentatomoidea</taxon>
        <taxon>Pentatomidae</taxon>
        <taxon>Pentatominae</taxon>
        <taxon>Nezara</taxon>
    </lineage>
</organism>
<dbReference type="GO" id="GO:0005819">
    <property type="term" value="C:spindle"/>
    <property type="evidence" value="ECO:0007669"/>
    <property type="project" value="TreeGrafter"/>
</dbReference>
<dbReference type="EMBL" id="OV725081">
    <property type="protein sequence ID" value="CAH1403399.1"/>
    <property type="molecule type" value="Genomic_DNA"/>
</dbReference>
<evidence type="ECO:0000256" key="2">
    <source>
        <dbReference type="ARBA" id="ARBA00011015"/>
    </source>
</evidence>
<dbReference type="GO" id="GO:0031021">
    <property type="term" value="C:interphase microtubule organizing center"/>
    <property type="evidence" value="ECO:0007669"/>
    <property type="project" value="TreeGrafter"/>
</dbReference>
<dbReference type="OrthoDB" id="48571at2759"/>
<name>A0A9P0HKH9_NEZVI</name>
<gene>
    <name evidence="5" type="ORF">NEZAVI_LOCUS12011</name>
</gene>
<dbReference type="PANTHER" id="PTHR28520:SF2">
    <property type="entry name" value="MITOTIC-SPINDLE ORGANIZING PROTEIN 1"/>
    <property type="match status" value="1"/>
</dbReference>
<reference evidence="5" key="1">
    <citation type="submission" date="2022-01" db="EMBL/GenBank/DDBJ databases">
        <authorList>
            <person name="King R."/>
        </authorList>
    </citation>
    <scope>NUCLEOTIDE SEQUENCE</scope>
</reference>
<accession>A0A9P0HKH9</accession>
<comment type="subcellular location">
    <subcellularLocation>
        <location evidence="1">Cytoplasm</location>
        <location evidence="1">Cytoskeleton</location>
        <location evidence="1">Microtubule organizing center</location>
    </subcellularLocation>
</comment>
<dbReference type="GO" id="GO:0033566">
    <property type="term" value="P:gamma-tubulin complex localization"/>
    <property type="evidence" value="ECO:0007669"/>
    <property type="project" value="InterPro"/>
</dbReference>
<comment type="similarity">
    <text evidence="2">Belongs to the MOZART1 family.</text>
</comment>
<dbReference type="Pfam" id="PF12554">
    <property type="entry name" value="MOZART1"/>
    <property type="match status" value="1"/>
</dbReference>
<keyword evidence="6" id="KW-1185">Reference proteome</keyword>
<sequence>MALDQAHSDKEKREIESAREMFQILMEIATLLDTDLDAQSLTYCIRLCESGVNPDALAQVFVSIKNMVSGYNQEK</sequence>
<evidence type="ECO:0000256" key="4">
    <source>
        <dbReference type="ARBA" id="ARBA00023212"/>
    </source>
</evidence>
<dbReference type="GO" id="GO:0005813">
    <property type="term" value="C:centrosome"/>
    <property type="evidence" value="ECO:0007669"/>
    <property type="project" value="TreeGrafter"/>
</dbReference>
<dbReference type="GO" id="GO:0051415">
    <property type="term" value="P:microtubule nucleation by interphase microtubule organizing center"/>
    <property type="evidence" value="ECO:0007669"/>
    <property type="project" value="TreeGrafter"/>
</dbReference>
<dbReference type="InterPro" id="IPR022214">
    <property type="entry name" value="MZT1"/>
</dbReference>
<dbReference type="PANTHER" id="PTHR28520">
    <property type="entry name" value="MITOTIC-SPINDLE ORGANIZING PROTEIN 1"/>
    <property type="match status" value="1"/>
</dbReference>
<keyword evidence="3" id="KW-0963">Cytoplasm</keyword>
<dbReference type="Proteomes" id="UP001152798">
    <property type="component" value="Chromosome 5"/>
</dbReference>
<evidence type="ECO:0000313" key="6">
    <source>
        <dbReference type="Proteomes" id="UP001152798"/>
    </source>
</evidence>
<dbReference type="GO" id="GO:0090307">
    <property type="term" value="P:mitotic spindle assembly"/>
    <property type="evidence" value="ECO:0007669"/>
    <property type="project" value="TreeGrafter"/>
</dbReference>
<proteinExistence type="inferred from homology"/>
<evidence type="ECO:0008006" key="7">
    <source>
        <dbReference type="Google" id="ProtNLM"/>
    </source>
</evidence>